<feature type="transmembrane region" description="Helical" evidence="1">
    <location>
        <begin position="135"/>
        <end position="157"/>
    </location>
</feature>
<feature type="transmembrane region" description="Helical" evidence="1">
    <location>
        <begin position="346"/>
        <end position="367"/>
    </location>
</feature>
<gene>
    <name evidence="2" type="ORF">AW736_11200</name>
</gene>
<sequence length="450" mass="47907">MQTSNTTDAQADYTPWRAAKFYIPLVIQAVSQSLTYPLVASIVSHGKNGVVDMAALAQGQAVMFMLGAVGSGLLTTGMVFGRDAEGFRMFSRLNQWVCAVLVVLQALACVHPVDGFIFRGMLGLATPMDTTAREVLFLSIPMQVLFFVRNTSLVALYNARDSAGANWATLARIALTLVLAPVFVRLGWVGHRMGVLAMTGPVLLELLLTQWLARPHIRRLASGGGQSAGLGTQLLFMIPLSFGGMLLTIAGLMIGAFIARAADPARMLPIHYITIGVINPVGMAALRVQAVTLAFPPRDKNDRAMARFALAAGGVLALIPLAGQIPAVAQWYFGGIQSLPPEDIPLAMRAALLLATLPVVQSLRGHAEGLAAWRRRPNAILAGQAMNLATLVCVLFFTLHAGVPGYLMGVIAIDAATLMTLVIIRLGLAWAEMESTFVGRAPRGMRGSEG</sequence>
<dbReference type="OrthoDB" id="9554329at2"/>
<evidence type="ECO:0000313" key="3">
    <source>
        <dbReference type="Proteomes" id="UP000078486"/>
    </source>
</evidence>
<name>A0A178IJE3_9BACT</name>
<comment type="caution">
    <text evidence="2">The sequence shown here is derived from an EMBL/GenBank/DDBJ whole genome shotgun (WGS) entry which is preliminary data.</text>
</comment>
<evidence type="ECO:0000256" key="1">
    <source>
        <dbReference type="SAM" id="Phobius"/>
    </source>
</evidence>
<organism evidence="2 3">
    <name type="scientific">Termitidicoccus mucosus</name>
    <dbReference type="NCBI Taxonomy" id="1184151"/>
    <lineage>
        <taxon>Bacteria</taxon>
        <taxon>Pseudomonadati</taxon>
        <taxon>Verrucomicrobiota</taxon>
        <taxon>Opitutia</taxon>
        <taxon>Opitutales</taxon>
        <taxon>Opitutaceae</taxon>
        <taxon>Termitidicoccus</taxon>
    </lineage>
</organism>
<dbReference type="EMBL" id="LRRQ01000076">
    <property type="protein sequence ID" value="OAM89878.1"/>
    <property type="molecule type" value="Genomic_DNA"/>
</dbReference>
<keyword evidence="1" id="KW-1133">Transmembrane helix</keyword>
<proteinExistence type="predicted"/>
<evidence type="ECO:0000313" key="2">
    <source>
        <dbReference type="EMBL" id="OAM89878.1"/>
    </source>
</evidence>
<feature type="transmembrane region" description="Helical" evidence="1">
    <location>
        <begin position="308"/>
        <end position="334"/>
    </location>
</feature>
<keyword evidence="1" id="KW-0472">Membrane</keyword>
<feature type="transmembrane region" description="Helical" evidence="1">
    <location>
        <begin position="405"/>
        <end position="428"/>
    </location>
</feature>
<feature type="transmembrane region" description="Helical" evidence="1">
    <location>
        <begin position="62"/>
        <end position="81"/>
    </location>
</feature>
<feature type="transmembrane region" description="Helical" evidence="1">
    <location>
        <begin position="93"/>
        <end position="113"/>
    </location>
</feature>
<evidence type="ECO:0008006" key="4">
    <source>
        <dbReference type="Google" id="ProtNLM"/>
    </source>
</evidence>
<dbReference type="RefSeq" id="WP_068770337.1">
    <property type="nucleotide sequence ID" value="NZ_CP109796.1"/>
</dbReference>
<accession>A0A178IJE3</accession>
<feature type="transmembrane region" description="Helical" evidence="1">
    <location>
        <begin position="169"/>
        <end position="188"/>
    </location>
</feature>
<feature type="transmembrane region" description="Helical" evidence="1">
    <location>
        <begin position="21"/>
        <end position="42"/>
    </location>
</feature>
<feature type="transmembrane region" description="Helical" evidence="1">
    <location>
        <begin position="379"/>
        <end position="399"/>
    </location>
</feature>
<dbReference type="AlphaFoldDB" id="A0A178IJE3"/>
<feature type="transmembrane region" description="Helical" evidence="1">
    <location>
        <begin position="234"/>
        <end position="258"/>
    </location>
</feature>
<protein>
    <recommendedName>
        <fullName evidence="4">MATE family efflux transporter</fullName>
    </recommendedName>
</protein>
<dbReference type="Proteomes" id="UP000078486">
    <property type="component" value="Unassembled WGS sequence"/>
</dbReference>
<keyword evidence="3" id="KW-1185">Reference proteome</keyword>
<reference evidence="2 3" key="1">
    <citation type="submission" date="2016-01" db="EMBL/GenBank/DDBJ databases">
        <title>High potential of lignocellulose degradation of a new Verrucomicrobia species.</title>
        <authorList>
            <person name="Wang Y."/>
            <person name="Shi Y."/>
            <person name="Qiu Z."/>
            <person name="Liu S."/>
            <person name="Yang H."/>
        </authorList>
    </citation>
    <scope>NUCLEOTIDE SEQUENCE [LARGE SCALE GENOMIC DNA]</scope>
    <source>
        <strain evidence="2 3">TSB47</strain>
    </source>
</reference>
<keyword evidence="1" id="KW-0812">Transmembrane</keyword>